<dbReference type="Gene3D" id="3.40.50.510">
    <property type="entry name" value="Phosphotransferase system, mannose-type IIA component"/>
    <property type="match status" value="1"/>
</dbReference>
<evidence type="ECO:0000256" key="1">
    <source>
        <dbReference type="ARBA" id="ARBA00022679"/>
    </source>
</evidence>
<dbReference type="PANTHER" id="PTHR33799">
    <property type="entry name" value="PTS PERMEASE-RELATED-RELATED"/>
    <property type="match status" value="1"/>
</dbReference>
<keyword evidence="1" id="KW-0808">Transferase</keyword>
<dbReference type="GO" id="GO:0016020">
    <property type="term" value="C:membrane"/>
    <property type="evidence" value="ECO:0007669"/>
    <property type="project" value="InterPro"/>
</dbReference>
<sequence length="129" mass="14146">MKTGFLLVAHKPLASSFNSVAKEIFAGLEAVEAVDIDSDEDRQLQQEQLERAWNAIDADQKVVLVDVFGATPGNVVCAFAKEKNCECIAPLSLPLLMKLLCYRNQPLKVLLEKASEAAQIATRTTNENN</sequence>
<comment type="caution">
    <text evidence="3">The sequence shown here is derived from an EMBL/GenBank/DDBJ whole genome shotgun (WGS) entry which is preliminary data.</text>
</comment>
<feature type="domain" description="PTS EIIA type-4" evidence="2">
    <location>
        <begin position="2"/>
        <end position="122"/>
    </location>
</feature>
<dbReference type="Pfam" id="PF03610">
    <property type="entry name" value="EIIA-man"/>
    <property type="match status" value="1"/>
</dbReference>
<protein>
    <recommendedName>
        <fullName evidence="2">PTS EIIA type-4 domain-containing protein</fullName>
    </recommendedName>
</protein>
<dbReference type="AlphaFoldDB" id="A0A227KKA1"/>
<organism evidence="3 4">
    <name type="scientific">Turicimonas muris</name>
    <dbReference type="NCBI Taxonomy" id="1796652"/>
    <lineage>
        <taxon>Bacteria</taxon>
        <taxon>Pseudomonadati</taxon>
        <taxon>Pseudomonadota</taxon>
        <taxon>Betaproteobacteria</taxon>
        <taxon>Burkholderiales</taxon>
        <taxon>Sutterellaceae</taxon>
        <taxon>Turicimonas</taxon>
    </lineage>
</organism>
<reference evidence="4" key="1">
    <citation type="submission" date="2017-05" db="EMBL/GenBank/DDBJ databases">
        <title>Improved OligoMM genomes.</title>
        <authorList>
            <person name="Garzetti D."/>
        </authorList>
    </citation>
    <scope>NUCLEOTIDE SEQUENCE [LARGE SCALE GENOMIC DNA]</scope>
    <source>
        <strain evidence="4">YL45</strain>
    </source>
</reference>
<accession>A0A227KKA1</accession>
<dbReference type="EMBL" id="NHMP01000005">
    <property type="protein sequence ID" value="OXE47348.1"/>
    <property type="molecule type" value="Genomic_DNA"/>
</dbReference>
<evidence type="ECO:0000313" key="4">
    <source>
        <dbReference type="Proteomes" id="UP000214610"/>
    </source>
</evidence>
<dbReference type="InterPro" id="IPR004701">
    <property type="entry name" value="PTS_EIIA_man-typ"/>
</dbReference>
<dbReference type="GO" id="GO:0009401">
    <property type="term" value="P:phosphoenolpyruvate-dependent sugar phosphotransferase system"/>
    <property type="evidence" value="ECO:0007669"/>
    <property type="project" value="InterPro"/>
</dbReference>
<evidence type="ECO:0000259" key="2">
    <source>
        <dbReference type="PROSITE" id="PS51096"/>
    </source>
</evidence>
<dbReference type="GeneID" id="78362308"/>
<proteinExistence type="predicted"/>
<dbReference type="PANTHER" id="PTHR33799:SF1">
    <property type="entry name" value="PTS SYSTEM MANNOSE-SPECIFIC EIIAB COMPONENT-RELATED"/>
    <property type="match status" value="1"/>
</dbReference>
<dbReference type="SUPFAM" id="SSF53062">
    <property type="entry name" value="PTS system fructose IIA component-like"/>
    <property type="match status" value="1"/>
</dbReference>
<keyword evidence="4" id="KW-1185">Reference proteome</keyword>
<dbReference type="InterPro" id="IPR036662">
    <property type="entry name" value="PTS_EIIA_man-typ_sf"/>
</dbReference>
<gene>
    <name evidence="3" type="ORF">ADH67_09340</name>
</gene>
<name>A0A227KKA1_9BURK</name>
<dbReference type="Proteomes" id="UP000214610">
    <property type="component" value="Unassembled WGS sequence"/>
</dbReference>
<dbReference type="GO" id="GO:0016740">
    <property type="term" value="F:transferase activity"/>
    <property type="evidence" value="ECO:0007669"/>
    <property type="project" value="UniProtKB-KW"/>
</dbReference>
<evidence type="ECO:0000313" key="3">
    <source>
        <dbReference type="EMBL" id="OXE47348.1"/>
    </source>
</evidence>
<dbReference type="PROSITE" id="PS51096">
    <property type="entry name" value="PTS_EIIA_TYPE_4"/>
    <property type="match status" value="1"/>
</dbReference>
<dbReference type="InterPro" id="IPR051471">
    <property type="entry name" value="Bacterial_PTS_sugar_comp"/>
</dbReference>
<dbReference type="RefSeq" id="WP_066594488.1">
    <property type="nucleotide sequence ID" value="NZ_CAJTBZ010000017.1"/>
</dbReference>